<dbReference type="PROSITE" id="PS00233">
    <property type="entry name" value="CHIT_BIND_RR_1"/>
    <property type="match status" value="1"/>
</dbReference>
<evidence type="ECO:0000256" key="1">
    <source>
        <dbReference type="ARBA" id="ARBA00022460"/>
    </source>
</evidence>
<dbReference type="InterPro" id="IPR031311">
    <property type="entry name" value="CHIT_BIND_RR_consensus"/>
</dbReference>
<dbReference type="PANTHER" id="PTHR10380">
    <property type="entry name" value="CUTICLE PROTEIN"/>
    <property type="match status" value="1"/>
</dbReference>
<dbReference type="PRINTS" id="PR00947">
    <property type="entry name" value="CUTICLE"/>
</dbReference>
<keyword evidence="1 3" id="KW-0193">Cuticle</keyword>
<dbReference type="RefSeq" id="XP_028031829.1">
    <property type="nucleotide sequence ID" value="XM_028176028.1"/>
</dbReference>
<proteinExistence type="predicted"/>
<dbReference type="Proteomes" id="UP000504629">
    <property type="component" value="Unplaced"/>
</dbReference>
<feature type="signal peptide" evidence="4">
    <location>
        <begin position="1"/>
        <end position="20"/>
    </location>
</feature>
<dbReference type="KEGG" id="bman:114244271"/>
<dbReference type="CTD" id="100379428"/>
<dbReference type="GO" id="GO:0062129">
    <property type="term" value="C:chitin-based extracellular matrix"/>
    <property type="evidence" value="ECO:0007669"/>
    <property type="project" value="TreeGrafter"/>
</dbReference>
<keyword evidence="5" id="KW-1185">Reference proteome</keyword>
<evidence type="ECO:0000313" key="5">
    <source>
        <dbReference type="Proteomes" id="UP000504629"/>
    </source>
</evidence>
<dbReference type="GeneID" id="114244271"/>
<keyword evidence="2 4" id="KW-0732">Signal</keyword>
<dbReference type="PROSITE" id="PS51155">
    <property type="entry name" value="CHIT_BIND_RR_2"/>
    <property type="match status" value="1"/>
</dbReference>
<dbReference type="OrthoDB" id="6352731at2759"/>
<protein>
    <submittedName>
        <fullName evidence="6">Larval cuticle protein LCP-30-like</fullName>
    </submittedName>
</protein>
<reference evidence="6" key="1">
    <citation type="submission" date="2025-08" db="UniProtKB">
        <authorList>
            <consortium name="RefSeq"/>
        </authorList>
    </citation>
    <scope>IDENTIFICATION</scope>
    <source>
        <tissue evidence="6">Silk gland</tissue>
    </source>
</reference>
<evidence type="ECO:0000313" key="6">
    <source>
        <dbReference type="RefSeq" id="XP_028031829.1"/>
    </source>
</evidence>
<dbReference type="InterPro" id="IPR050468">
    <property type="entry name" value="Cuticle_Struct_Prot"/>
</dbReference>
<gene>
    <name evidence="6" type="primary">LOC114244271</name>
</gene>
<dbReference type="GO" id="GO:0008010">
    <property type="term" value="F:structural constituent of chitin-based larval cuticle"/>
    <property type="evidence" value="ECO:0007669"/>
    <property type="project" value="TreeGrafter"/>
</dbReference>
<organism evidence="5 6">
    <name type="scientific">Bombyx mandarina</name>
    <name type="common">Wild silk moth</name>
    <name type="synonym">Wild silkworm</name>
    <dbReference type="NCBI Taxonomy" id="7092"/>
    <lineage>
        <taxon>Eukaryota</taxon>
        <taxon>Metazoa</taxon>
        <taxon>Ecdysozoa</taxon>
        <taxon>Arthropoda</taxon>
        <taxon>Hexapoda</taxon>
        <taxon>Insecta</taxon>
        <taxon>Pterygota</taxon>
        <taxon>Neoptera</taxon>
        <taxon>Endopterygota</taxon>
        <taxon>Lepidoptera</taxon>
        <taxon>Glossata</taxon>
        <taxon>Ditrysia</taxon>
        <taxon>Bombycoidea</taxon>
        <taxon>Bombycidae</taxon>
        <taxon>Bombycinae</taxon>
        <taxon>Bombyx</taxon>
    </lineage>
</organism>
<accession>A0A6J2JUF6</accession>
<evidence type="ECO:0000256" key="4">
    <source>
        <dbReference type="SAM" id="SignalP"/>
    </source>
</evidence>
<evidence type="ECO:0000256" key="2">
    <source>
        <dbReference type="ARBA" id="ARBA00022729"/>
    </source>
</evidence>
<feature type="chain" id="PRO_5026841762" evidence="4">
    <location>
        <begin position="21"/>
        <end position="213"/>
    </location>
</feature>
<evidence type="ECO:0000256" key="3">
    <source>
        <dbReference type="PROSITE-ProRule" id="PRU00497"/>
    </source>
</evidence>
<sequence length="213" mass="23899">MKVILFVVATCSLLVSRSQAQDDGKYRPEIYGDGSYYPTNDGKYINSFDGRYRSLLNRNSKYQSIYNAYQPYYAKELNQQLLTPFVKYGNGIEQTAEPSVATVTYRPPVVSTYRPLVYSSTVKPLAYRTQYVNDGSANIIRQDNDVDVNAYHFAYETDNGIAAEESGSVEPTVNGGGTRTRGFYEYVGDDGLKYRVDYTADENGFKPVGAHLP</sequence>
<dbReference type="PANTHER" id="PTHR10380:SF200">
    <property type="entry name" value="CUTICULAR PROTEIN 49AB-RELATED"/>
    <property type="match status" value="1"/>
</dbReference>
<dbReference type="InterPro" id="IPR000618">
    <property type="entry name" value="Insect_cuticle"/>
</dbReference>
<dbReference type="Pfam" id="PF00379">
    <property type="entry name" value="Chitin_bind_4"/>
    <property type="match status" value="1"/>
</dbReference>
<dbReference type="AlphaFoldDB" id="A0A6J2JUF6"/>
<name>A0A6J2JUF6_BOMMA</name>